<name>A0A2A4Z9I0_9PROT</name>
<comment type="caution">
    <text evidence="6">The sequence shown here is derived from an EMBL/GenBank/DDBJ whole genome shotgun (WGS) entry which is preliminary data.</text>
</comment>
<dbReference type="PROSITE" id="PS50943">
    <property type="entry name" value="HTH_CROC1"/>
    <property type="match status" value="1"/>
</dbReference>
<reference key="1">
    <citation type="submission" date="2017-08" db="EMBL/GenBank/DDBJ databases">
        <title>A dynamic microbial community with high functional redundancy inhabits the cold, oxic subseafloor aquifer.</title>
        <authorList>
            <person name="Tully B.J."/>
            <person name="Wheat C.G."/>
            <person name="Glazer B.T."/>
            <person name="Huber J.A."/>
        </authorList>
    </citation>
    <scope>NUCLEOTIDE SEQUENCE [LARGE SCALE GENOMIC DNA]</scope>
</reference>
<dbReference type="InterPro" id="IPR010359">
    <property type="entry name" value="IrrE_HExxH"/>
</dbReference>
<keyword evidence="4" id="KW-0804">Transcription</keyword>
<dbReference type="PANTHER" id="PTHR46797:SF23">
    <property type="entry name" value="HTH-TYPE TRANSCRIPTIONAL REGULATOR SUTR"/>
    <property type="match status" value="1"/>
</dbReference>
<dbReference type="CDD" id="cd00093">
    <property type="entry name" value="HTH_XRE"/>
    <property type="match status" value="1"/>
</dbReference>
<protein>
    <submittedName>
        <fullName evidence="6">XRE family transcriptional regulator</fullName>
    </submittedName>
</protein>
<sequence>MTQQALYIGSKLKKLRRDRNINQKNLALELGISASYLNLIERNRRGLTANLLLKLADIFDINVNELSQNTDVQLSNDLSELLADDMFGDFAITNQDITDLTAENPEIGKAMIRLFDKYNMRQKQNQKLINQFITGVEGDAGQFDNEASPEYMAELVSDFIQSQSNYFAPLEQAAERVRLDVDLMGEGLFHGLKAFAINSFAIRTIIMELPDDESAQFDTETGILNISNFSTEHSQIFCLAEHIGLYAAKNEIDDIIEQANFEDERINNYLEQVLSRYFAACIMMPYDGFLKRAKQTRYDIDLLCHYFNVSFEQACHRLTSMQKPGAKAIPFHFVRTDIAGHISKRFSLSGIKIPRYGTACPRWNIYAAFMQPGRINVQLSETPDGQVYFCIARTITKGVRRFGKPLRHFSIGLGCKYIHAKSMVYSDSVDLKDAGQLVRIGATCPVCQRHNCSLHNVD</sequence>
<dbReference type="SUPFAM" id="SSF47413">
    <property type="entry name" value="lambda repressor-like DNA-binding domains"/>
    <property type="match status" value="1"/>
</dbReference>
<dbReference type="GO" id="GO:0003677">
    <property type="term" value="F:DNA binding"/>
    <property type="evidence" value="ECO:0007669"/>
    <property type="project" value="UniProtKB-KW"/>
</dbReference>
<dbReference type="InterPro" id="IPR010982">
    <property type="entry name" value="Lambda_DNA-bd_dom_sf"/>
</dbReference>
<dbReference type="AlphaFoldDB" id="A0A2A4Z9I0"/>
<accession>A0A2A4Z9I0</accession>
<keyword evidence="2" id="KW-0805">Transcription regulation</keyword>
<dbReference type="PANTHER" id="PTHR46797">
    <property type="entry name" value="HTH-TYPE TRANSCRIPTIONAL REGULATOR"/>
    <property type="match status" value="1"/>
</dbReference>
<dbReference type="InterPro" id="IPR018653">
    <property type="entry name" value="ScfR_C"/>
</dbReference>
<dbReference type="Pfam" id="PF06114">
    <property type="entry name" value="Peptidase_M78"/>
    <property type="match status" value="1"/>
</dbReference>
<evidence type="ECO:0000259" key="5">
    <source>
        <dbReference type="PROSITE" id="PS50943"/>
    </source>
</evidence>
<organism evidence="6">
    <name type="scientific">OCS116 cluster bacterium</name>
    <dbReference type="NCBI Taxonomy" id="2030921"/>
    <lineage>
        <taxon>Bacteria</taxon>
        <taxon>Pseudomonadati</taxon>
        <taxon>Pseudomonadota</taxon>
        <taxon>Alphaproteobacteria</taxon>
        <taxon>OCS116 cluster</taxon>
    </lineage>
</organism>
<dbReference type="InterPro" id="IPR026281">
    <property type="entry name" value="HTH_RamB"/>
</dbReference>
<keyword evidence="3" id="KW-0238">DNA-binding</keyword>
<dbReference type="SMART" id="SM00530">
    <property type="entry name" value="HTH_XRE"/>
    <property type="match status" value="1"/>
</dbReference>
<dbReference type="GO" id="GO:0005829">
    <property type="term" value="C:cytosol"/>
    <property type="evidence" value="ECO:0007669"/>
    <property type="project" value="TreeGrafter"/>
</dbReference>
<evidence type="ECO:0000313" key="6">
    <source>
        <dbReference type="EMBL" id="PCJ03779.1"/>
    </source>
</evidence>
<dbReference type="Pfam" id="PF12844">
    <property type="entry name" value="HTH_19"/>
    <property type="match status" value="1"/>
</dbReference>
<comment type="similarity">
    <text evidence="1">Belongs to the short-chain fatty acyl-CoA assimilation regulator (ScfR) family.</text>
</comment>
<feature type="domain" description="HTH cro/C1-type" evidence="5">
    <location>
        <begin position="12"/>
        <end position="66"/>
    </location>
</feature>
<dbReference type="EMBL" id="NVUS01000001">
    <property type="protein sequence ID" value="PCJ03779.1"/>
    <property type="molecule type" value="Genomic_DNA"/>
</dbReference>
<gene>
    <name evidence="6" type="ORF">COB13_00660</name>
</gene>
<evidence type="ECO:0000256" key="3">
    <source>
        <dbReference type="ARBA" id="ARBA00023125"/>
    </source>
</evidence>
<evidence type="ECO:0000256" key="1">
    <source>
        <dbReference type="ARBA" id="ARBA00007227"/>
    </source>
</evidence>
<dbReference type="GO" id="GO:0003700">
    <property type="term" value="F:DNA-binding transcription factor activity"/>
    <property type="evidence" value="ECO:0007669"/>
    <property type="project" value="TreeGrafter"/>
</dbReference>
<reference evidence="6" key="2">
    <citation type="journal article" date="2018" name="ISME J.">
        <title>A dynamic microbial community with high functional redundancy inhabits the cold, oxic subseafloor aquifer.</title>
        <authorList>
            <person name="Tully B.J."/>
            <person name="Wheat C.G."/>
            <person name="Glazer B.T."/>
            <person name="Huber J.A."/>
        </authorList>
    </citation>
    <scope>NUCLEOTIDE SEQUENCE</scope>
    <source>
        <strain evidence="6">NORP83</strain>
    </source>
</reference>
<dbReference type="Gene3D" id="1.10.260.40">
    <property type="entry name" value="lambda repressor-like DNA-binding domains"/>
    <property type="match status" value="1"/>
</dbReference>
<evidence type="ECO:0000256" key="4">
    <source>
        <dbReference type="ARBA" id="ARBA00023163"/>
    </source>
</evidence>
<dbReference type="InterPro" id="IPR001387">
    <property type="entry name" value="Cro/C1-type_HTH"/>
</dbReference>
<proteinExistence type="inferred from homology"/>
<dbReference type="PIRSF" id="PIRSF019251">
    <property type="entry name" value="Rv0465c"/>
    <property type="match status" value="1"/>
</dbReference>
<dbReference type="Pfam" id="PF09856">
    <property type="entry name" value="ScfRs"/>
    <property type="match status" value="1"/>
</dbReference>
<dbReference type="InterPro" id="IPR050807">
    <property type="entry name" value="TransReg_Diox_bact_type"/>
</dbReference>
<evidence type="ECO:0000256" key="2">
    <source>
        <dbReference type="ARBA" id="ARBA00023015"/>
    </source>
</evidence>